<evidence type="ECO:0000313" key="3">
    <source>
        <dbReference type="Proteomes" id="UP001457282"/>
    </source>
</evidence>
<evidence type="ECO:0000259" key="1">
    <source>
        <dbReference type="PROSITE" id="PS50172"/>
    </source>
</evidence>
<dbReference type="SMART" id="SM00292">
    <property type="entry name" value="BRCT"/>
    <property type="match status" value="1"/>
</dbReference>
<accession>A0AAW1YPF6</accession>
<keyword evidence="3" id="KW-1185">Reference proteome</keyword>
<protein>
    <recommendedName>
        <fullName evidence="1">BRCT domain-containing protein</fullName>
    </recommendedName>
</protein>
<dbReference type="InterPro" id="IPR036420">
    <property type="entry name" value="BRCT_dom_sf"/>
</dbReference>
<evidence type="ECO:0000313" key="2">
    <source>
        <dbReference type="EMBL" id="KAK9950551.1"/>
    </source>
</evidence>
<sequence>MELVDATVSGYHGSERQNLIKLMTHAGASFVGVLSRSNAFTHLVCWKFQGRKYEPAKKFKIIIVNHQWIEDCIKQRKRVPEHPYTFQGDASLYMYCLTALSGCEENSLYLLLKYHNEASKNANGAQRSQNGQASHRDEFVCCTRCNKERKFRLQTKQECQIHHDAVM</sequence>
<dbReference type="Gene3D" id="3.40.50.10190">
    <property type="entry name" value="BRCT domain"/>
    <property type="match status" value="1"/>
</dbReference>
<feature type="domain" description="BRCT" evidence="1">
    <location>
        <begin position="1"/>
        <end position="86"/>
    </location>
</feature>
<dbReference type="Pfam" id="PF23293">
    <property type="entry name" value="zf_ULT1"/>
    <property type="match status" value="1"/>
</dbReference>
<dbReference type="PANTHER" id="PTHR47776:SF2">
    <property type="entry name" value="RING-TYPE E3 UBIQUITIN TRANSFERASE BRCA1"/>
    <property type="match status" value="1"/>
</dbReference>
<organism evidence="2 3">
    <name type="scientific">Rubus argutus</name>
    <name type="common">Southern blackberry</name>
    <dbReference type="NCBI Taxonomy" id="59490"/>
    <lineage>
        <taxon>Eukaryota</taxon>
        <taxon>Viridiplantae</taxon>
        <taxon>Streptophyta</taxon>
        <taxon>Embryophyta</taxon>
        <taxon>Tracheophyta</taxon>
        <taxon>Spermatophyta</taxon>
        <taxon>Magnoliopsida</taxon>
        <taxon>eudicotyledons</taxon>
        <taxon>Gunneridae</taxon>
        <taxon>Pentapetalae</taxon>
        <taxon>rosids</taxon>
        <taxon>fabids</taxon>
        <taxon>Rosales</taxon>
        <taxon>Rosaceae</taxon>
        <taxon>Rosoideae</taxon>
        <taxon>Rosoideae incertae sedis</taxon>
        <taxon>Rubus</taxon>
    </lineage>
</organism>
<gene>
    <name evidence="2" type="ORF">M0R45_006036</name>
</gene>
<dbReference type="Pfam" id="PF12738">
    <property type="entry name" value="PTCB-BRCT"/>
    <property type="match status" value="1"/>
</dbReference>
<comment type="caution">
    <text evidence="2">The sequence shown here is derived from an EMBL/GenBank/DDBJ whole genome shotgun (WGS) entry which is preliminary data.</text>
</comment>
<dbReference type="Proteomes" id="UP001457282">
    <property type="component" value="Unassembled WGS sequence"/>
</dbReference>
<name>A0AAW1YPF6_RUBAR</name>
<dbReference type="InterPro" id="IPR001357">
    <property type="entry name" value="BRCT_dom"/>
</dbReference>
<dbReference type="EMBL" id="JBEDUW010000001">
    <property type="protein sequence ID" value="KAK9950551.1"/>
    <property type="molecule type" value="Genomic_DNA"/>
</dbReference>
<proteinExistence type="predicted"/>
<dbReference type="InterPro" id="IPR057012">
    <property type="entry name" value="ULT1/2_Znf"/>
</dbReference>
<reference evidence="2 3" key="1">
    <citation type="journal article" date="2023" name="G3 (Bethesda)">
        <title>A chromosome-length genome assembly and annotation of blackberry (Rubus argutus, cv. 'Hillquist').</title>
        <authorList>
            <person name="Bruna T."/>
            <person name="Aryal R."/>
            <person name="Dudchenko O."/>
            <person name="Sargent D.J."/>
            <person name="Mead D."/>
            <person name="Buti M."/>
            <person name="Cavallini A."/>
            <person name="Hytonen T."/>
            <person name="Andres J."/>
            <person name="Pham M."/>
            <person name="Weisz D."/>
            <person name="Mascagni F."/>
            <person name="Usai G."/>
            <person name="Natali L."/>
            <person name="Bassil N."/>
            <person name="Fernandez G.E."/>
            <person name="Lomsadze A."/>
            <person name="Armour M."/>
            <person name="Olukolu B."/>
            <person name="Poorten T."/>
            <person name="Britton C."/>
            <person name="Davik J."/>
            <person name="Ashrafi H."/>
            <person name="Aiden E.L."/>
            <person name="Borodovsky M."/>
            <person name="Worthington M."/>
        </authorList>
    </citation>
    <scope>NUCLEOTIDE SEQUENCE [LARGE SCALE GENOMIC DNA]</scope>
    <source>
        <strain evidence="2">PI 553951</strain>
    </source>
</reference>
<dbReference type="AlphaFoldDB" id="A0AAW1YPF6"/>
<dbReference type="PROSITE" id="PS50172">
    <property type="entry name" value="BRCT"/>
    <property type="match status" value="1"/>
</dbReference>
<dbReference type="SUPFAM" id="SSF52113">
    <property type="entry name" value="BRCT domain"/>
    <property type="match status" value="1"/>
</dbReference>
<dbReference type="PANTHER" id="PTHR47776">
    <property type="entry name" value="F5A8.9 PROTEIN"/>
    <property type="match status" value="1"/>
</dbReference>